<dbReference type="Proteomes" id="UP000006174">
    <property type="component" value="Unassembled WGS sequence"/>
</dbReference>
<accession>I2FRP2</accession>
<dbReference type="SUPFAM" id="SSF55874">
    <property type="entry name" value="ATPase domain of HSP90 chaperone/DNA topoisomerase II/histidine kinase"/>
    <property type="match status" value="1"/>
</dbReference>
<dbReference type="InterPro" id="IPR022155">
    <property type="entry name" value="DUF3684"/>
</dbReference>
<dbReference type="NCBIfam" id="NF047352">
    <property type="entry name" value="P_loop_sacsin"/>
    <property type="match status" value="1"/>
</dbReference>
<evidence type="ECO:0000313" key="4">
    <source>
        <dbReference type="EMBL" id="CCF49585.1"/>
    </source>
</evidence>
<proteinExistence type="predicted"/>
<dbReference type="HOGENOM" id="CLU_001744_1_0_1"/>
<feature type="region of interest" description="Disordered" evidence="2">
    <location>
        <begin position="1604"/>
        <end position="1678"/>
    </location>
</feature>
<dbReference type="OMA" id="VYWWVIL"/>
<dbReference type="Pfam" id="PF25794">
    <property type="entry name" value="SACS"/>
    <property type="match status" value="1"/>
</dbReference>
<reference evidence="4 5" key="1">
    <citation type="journal article" date="2012" name="Plant Cell">
        <title>Genome comparison of barley and maize smut fungi reveals targeted loss of RNA silencing components and species-specific presence of transposable elements.</title>
        <authorList>
            <person name="Laurie J.D."/>
            <person name="Ali S."/>
            <person name="Linning R."/>
            <person name="Mannhaupt G."/>
            <person name="Wong P."/>
            <person name="Gueldener U."/>
            <person name="Muensterkoetter M."/>
            <person name="Moore R."/>
            <person name="Kahmann R."/>
            <person name="Bakkeren G."/>
            <person name="Schirawski J."/>
        </authorList>
    </citation>
    <scope>NUCLEOTIDE SEQUENCE [LARGE SCALE GENOMIC DNA]</scope>
    <source>
        <strain evidence="5">Uh4875-4</strain>
    </source>
</reference>
<evidence type="ECO:0000313" key="5">
    <source>
        <dbReference type="Proteomes" id="UP000006174"/>
    </source>
</evidence>
<feature type="compositionally biased region" description="Polar residues" evidence="2">
    <location>
        <begin position="1605"/>
        <end position="1628"/>
    </location>
</feature>
<dbReference type="EMBL" id="CAGI01000146">
    <property type="protein sequence ID" value="CCF49585.1"/>
    <property type="molecule type" value="Genomic_DNA"/>
</dbReference>
<name>I2FRP2_USTHO</name>
<dbReference type="Gene3D" id="3.30.565.10">
    <property type="entry name" value="Histidine kinase-like ATPase, C-terminal domain"/>
    <property type="match status" value="1"/>
</dbReference>
<dbReference type="STRING" id="1128400.I2FRP2"/>
<evidence type="ECO:0000259" key="3">
    <source>
        <dbReference type="Pfam" id="PF25794"/>
    </source>
</evidence>
<sequence length="1876" mass="206465">MASTAAGELARKALMNDARQEEAITVNQRALIDKILARYAAEFTVFRELLQNADDAGATHCELRFESQRSSSADSASNSSTSAPSLPHFKATLSNWVFRNDGKPFGNDDWSRLRRIAEGNPDPDRIGAFGVGFYSLFSICEEPIVSSGDQLMGFFWKGDALFTKRANNADRQTSPAGKPWTTFFMALRQPAPLPDSPMALAKFLATSLTFTTKIRSIGLYWDDHLLCKLDKKLTLPKSMTMPGHLNAYSPNRIMHVRHLESTAVQIDVEALQLVIDAAERGKPKSKQSLASALGKTAGGGLTSMLQSAFGFGSSSAKEKERERERELQRRKEAQAAQAAEKRKLDAAAAAALTSVSASIHLRIATANVSVSVDKAFEREIERSTKKPPPKVTAFHLIFTGKEEYNASFPDDNQEADTSISVTSSAAALDKGVRQIFSGLMPRLEDQGHAFIGFRTHQTTGFSGHIAARFIPTVERESLDFVDRYCAQWNSELLSMGGYVARAVYENELTDIGRLWTNTFGEKRPAKDDDLLAKSLKDRALHLMRFFTFRASSPSSRVSSLFLTSFFGSARQNTISLMSTRGVKHSAAIRIPNALLSNFIKDLAVISSDHVELASDFVREVRSRNLVQDITMDDVFQELSSRALTPAEMVACLKWWLSVAAHPSYDISLRSKLINNAILTIADPKDAAVPEKIQPLSLVRFYLNTSRLPTDVPLPESCLSYEVSKSFTTNELSRVFGWSELTVSAWVKNLIQISVQAQQSGSAAVAETNIQTLPAFAEKVLLTLSRAWFALPSTQHDEIQQLLAEIACIPTRLQMQKPSNAYFSNVSLFSDLPIVEFPSAQVKGNLEKVLIALGVRRHVELQMIFNRLVAGGGWSHVDLISYLASNKESLSELEKERLKKTAIFPKHGEISGLKEDGKPRIIRHRASDLYEPTEVLKALQLPALDWADKTWKPSSDEARFVFDLGLRRYPPMETVLELASTASNDALQSKALSFFLDKFHAHYANQYTIYRAEKYAFVPARLPSENKMVLRKPTEVFTNAEAAVMGFPVAGPEINLADLPKLGLRSNPTSTQLIGRLVNSPTKDEAQARKIFGYLATVPEFSLSDFAQLRGAEFIPVRRNKRPAGGDATKDAAAPSAGEIVLVAPMNCYFGGSASDIQFRDVFFYCDFGSVAGAFLKNCGVRNEPSIEEVAERLISEPQRFYQLAGSADAYLGILRQIATNWNRIRSPLRNQMARSPFLLGSKRISESRSKGSGAKTGHLLDDDDEQDEEADDGGTLVYALKKPADVVIVDDANSHMLFASSLFYAPHEDLLQEGLYGKLGSPRLSTLVEERYSVEGRVVKNTQRAREIKALVLERTPLFLFEKRQSSRSEIRKEAEWLKGALEVEEIDGAGLRLVRTLRYERVKEQNVQKCTATASMRGSKLILHLSSSMEVDFFEVATSISKYLLTKQRLQEVLLYMTLLSTSLRNLKRRGFHVDKILSQRKAEREAAEAKMRDERLRAEERAAEEKATEAEFAEWRKQVLSVFPDADPQYVDQALGSHSDAHVERTTNDMLSTNYPRRNKEMSSAISRIPDDASSAISAGGGGGGAGAGFFSGFRNKFLQAGAKQQRSSLTDGTSSTERPGSSGWPSDNAIAAAGRADEDRSLGALASRSGSGSGSGSGLGSGSGPAATAPTSQVTPLSSIHNNVLKAIRASRPDASSMIKSEARQTEIKEAANSYCDQGVETDLKLAGEVCGMKIFLHRTLDAASMLQANAAALERLINRIYKPVGSIFGLDPRSMYVFCDTAGPAIAFNRAGAIYLNFRYYLAWHDELVKQGKLADALVSTYFSVAHEVAHNVVAAHNAEHEWYFSAIAEKYVVSLVEYIGMAERGAAGGGV</sequence>
<feature type="region of interest" description="Disordered" evidence="2">
    <location>
        <begin position="312"/>
        <end position="338"/>
    </location>
</feature>
<comment type="caution">
    <text evidence="4">The sequence shown here is derived from an EMBL/GenBank/DDBJ whole genome shotgun (WGS) entry which is preliminary data.</text>
</comment>
<feature type="compositionally biased region" description="Gly residues" evidence="2">
    <location>
        <begin position="1654"/>
        <end position="1666"/>
    </location>
</feature>
<feature type="compositionally biased region" description="Acidic residues" evidence="2">
    <location>
        <begin position="1261"/>
        <end position="1271"/>
    </location>
</feature>
<keyword evidence="1" id="KW-0175">Coiled coil</keyword>
<dbReference type="InterPro" id="IPR058210">
    <property type="entry name" value="SACS/Nov_dom"/>
</dbReference>
<gene>
    <name evidence="4" type="ORF">UHOR_03074</name>
</gene>
<evidence type="ECO:0000256" key="1">
    <source>
        <dbReference type="SAM" id="Coils"/>
    </source>
</evidence>
<dbReference type="Pfam" id="PF12449">
    <property type="entry name" value="DUF3684"/>
    <property type="match status" value="1"/>
</dbReference>
<feature type="region of interest" description="Disordered" evidence="2">
    <location>
        <begin position="1245"/>
        <end position="1271"/>
    </location>
</feature>
<dbReference type="PANTHER" id="PTHR47839">
    <property type="entry name" value="DOMAIN PROTEIN, PUTATIVE (AFU_ORTHOLOGUE AFUA_6G04830)-RELATED"/>
    <property type="match status" value="1"/>
</dbReference>
<feature type="domain" description="Sacsin/Nov" evidence="3">
    <location>
        <begin position="31"/>
        <end position="152"/>
    </location>
</feature>
<dbReference type="eggNOG" id="ENOG502QPMA">
    <property type="taxonomic scope" value="Eukaryota"/>
</dbReference>
<organism evidence="4 5">
    <name type="scientific">Ustilago hordei</name>
    <name type="common">Barley covered smut fungus</name>
    <dbReference type="NCBI Taxonomy" id="120017"/>
    <lineage>
        <taxon>Eukaryota</taxon>
        <taxon>Fungi</taxon>
        <taxon>Dikarya</taxon>
        <taxon>Basidiomycota</taxon>
        <taxon>Ustilaginomycotina</taxon>
        <taxon>Ustilaginomycetes</taxon>
        <taxon>Ustilaginales</taxon>
        <taxon>Ustilaginaceae</taxon>
        <taxon>Ustilago</taxon>
    </lineage>
</organism>
<keyword evidence="5" id="KW-1185">Reference proteome</keyword>
<feature type="coiled-coil region" evidence="1">
    <location>
        <begin position="1479"/>
        <end position="1508"/>
    </location>
</feature>
<feature type="compositionally biased region" description="Basic and acidic residues" evidence="2">
    <location>
        <begin position="316"/>
        <end position="338"/>
    </location>
</feature>
<dbReference type="PANTHER" id="PTHR47839:SF1">
    <property type="entry name" value="DOMAIN PROTEIN, PUTATIVE (AFU_ORTHOLOGUE AFUA_6G04830)-RELATED"/>
    <property type="match status" value="1"/>
</dbReference>
<evidence type="ECO:0000256" key="2">
    <source>
        <dbReference type="SAM" id="MobiDB-lite"/>
    </source>
</evidence>
<dbReference type="InterPro" id="IPR036890">
    <property type="entry name" value="HATPase_C_sf"/>
</dbReference>
<protein>
    <recommendedName>
        <fullName evidence="3">Sacsin/Nov domain-containing protein</fullName>
    </recommendedName>
</protein>